<name>A0A1H9RGS3_9PSEU</name>
<accession>A0A1H9RGS3</accession>
<gene>
    <name evidence="1" type="ORF">SAMN05216195_106248</name>
</gene>
<organism evidence="1 2">
    <name type="scientific">Lentzea flaviverrucosa</name>
    <dbReference type="NCBI Taxonomy" id="200379"/>
    <lineage>
        <taxon>Bacteria</taxon>
        <taxon>Bacillati</taxon>
        <taxon>Actinomycetota</taxon>
        <taxon>Actinomycetes</taxon>
        <taxon>Pseudonocardiales</taxon>
        <taxon>Pseudonocardiaceae</taxon>
        <taxon>Lentzea</taxon>
    </lineage>
</organism>
<sequence length="310" mass="33446">MTDTKSVTIRIPDAKLEELKDAEYKLCFAKKVNDHYNVVWKSADDYLTENTFSWQPQYRLYGGKIVEGTPRVHVQTRQVPIGLGEEATLDKAGVLSDASTGGPDTGITMYNEYGPIHPGLSAYSTDIDGKTTLTPIYFADKPILGGDHLLLTPVEVVQVWFEQDITTGTVFSDDKTRSVEIDLTTAHSATRSYDGTRWSTPKAGAPGVDVVTILTIAATLTAAVSIVELASKISAKVAEVYSGLKVDVTSPDGWSVTIKYSQRPGITGAELAQTRALSQNPVMNDQLTAYALEAFAQSGVGYTSLMAIPA</sequence>
<proteinExistence type="predicted"/>
<dbReference type="RefSeq" id="WP_143086742.1">
    <property type="nucleotide sequence ID" value="NZ_FOFT01000006.1"/>
</dbReference>
<dbReference type="Proteomes" id="UP000199028">
    <property type="component" value="Unassembled WGS sequence"/>
</dbReference>
<dbReference type="EMBL" id="FOFT01000006">
    <property type="protein sequence ID" value="SER71817.1"/>
    <property type="molecule type" value="Genomic_DNA"/>
</dbReference>
<dbReference type="OrthoDB" id="1467427at2"/>
<evidence type="ECO:0000313" key="1">
    <source>
        <dbReference type="EMBL" id="SER71817.1"/>
    </source>
</evidence>
<protein>
    <submittedName>
        <fullName evidence="1">Uncharacterized protein</fullName>
    </submittedName>
</protein>
<dbReference type="AlphaFoldDB" id="A0A1H9RGS3"/>
<reference evidence="2" key="1">
    <citation type="submission" date="2016-10" db="EMBL/GenBank/DDBJ databases">
        <authorList>
            <person name="Varghese N."/>
            <person name="Submissions S."/>
        </authorList>
    </citation>
    <scope>NUCLEOTIDE SEQUENCE [LARGE SCALE GENOMIC DNA]</scope>
    <source>
        <strain evidence="2">CGMCC 4.578</strain>
    </source>
</reference>
<keyword evidence="2" id="KW-1185">Reference proteome</keyword>
<evidence type="ECO:0000313" key="2">
    <source>
        <dbReference type="Proteomes" id="UP000199028"/>
    </source>
</evidence>